<evidence type="ECO:0000256" key="2">
    <source>
        <dbReference type="ARBA" id="ARBA00009583"/>
    </source>
</evidence>
<evidence type="ECO:0000313" key="7">
    <source>
        <dbReference type="EMBL" id="KAL1138892.1"/>
    </source>
</evidence>
<keyword evidence="8" id="KW-1185">Reference proteome</keyword>
<keyword evidence="5 6" id="KW-0472">Membrane</keyword>
<dbReference type="InterPro" id="IPR026767">
    <property type="entry name" value="Tmem151"/>
</dbReference>
<feature type="transmembrane region" description="Helical" evidence="6">
    <location>
        <begin position="7"/>
        <end position="25"/>
    </location>
</feature>
<dbReference type="GO" id="GO:0016020">
    <property type="term" value="C:membrane"/>
    <property type="evidence" value="ECO:0007669"/>
    <property type="project" value="UniProtKB-SubCell"/>
</dbReference>
<protein>
    <submittedName>
        <fullName evidence="7">Uncharacterized protein</fullName>
    </submittedName>
</protein>
<sequence>MSACEEGYIYIPVAFMAMLYLVYLVECWHCTARIQLGYRVDVSSVLERVQQMREAQPIVCLHDVCRWKAVCYHYVRRKRQVTRYRNGDAYTSTQVYYERVNSHAAGASFLFGYCGVKDISRKLVLDTTKGPITKIRFSKGEHSSILIWS</sequence>
<evidence type="ECO:0000256" key="6">
    <source>
        <dbReference type="SAM" id="Phobius"/>
    </source>
</evidence>
<comment type="caution">
    <text evidence="7">The sequence shown here is derived from an EMBL/GenBank/DDBJ whole genome shotgun (WGS) entry which is preliminary data.</text>
</comment>
<name>A0ABD0Z594_9HEMI</name>
<dbReference type="PANTHER" id="PTHR31893">
    <property type="entry name" value="TRANSMEMBRANE PROTEIN 151 HOMOLOG"/>
    <property type="match status" value="1"/>
</dbReference>
<comment type="similarity">
    <text evidence="2">Belongs to the TMEM151 family.</text>
</comment>
<keyword evidence="4 6" id="KW-1133">Transmembrane helix</keyword>
<proteinExistence type="inferred from homology"/>
<dbReference type="AlphaFoldDB" id="A0ABD0Z594"/>
<gene>
    <name evidence="7" type="ORF">AAG570_008954</name>
</gene>
<evidence type="ECO:0000256" key="3">
    <source>
        <dbReference type="ARBA" id="ARBA00022692"/>
    </source>
</evidence>
<dbReference type="Proteomes" id="UP001558652">
    <property type="component" value="Unassembled WGS sequence"/>
</dbReference>
<dbReference type="Pfam" id="PF14857">
    <property type="entry name" value="TMEM151"/>
    <property type="match status" value="1"/>
</dbReference>
<evidence type="ECO:0000256" key="4">
    <source>
        <dbReference type="ARBA" id="ARBA00022989"/>
    </source>
</evidence>
<evidence type="ECO:0000313" key="8">
    <source>
        <dbReference type="Proteomes" id="UP001558652"/>
    </source>
</evidence>
<dbReference type="PANTHER" id="PTHR31893:SF5">
    <property type="entry name" value="TRANSMEMBRANE PROTEIN 151 HOMOLOG"/>
    <property type="match status" value="1"/>
</dbReference>
<organism evidence="7 8">
    <name type="scientific">Ranatra chinensis</name>
    <dbReference type="NCBI Taxonomy" id="642074"/>
    <lineage>
        <taxon>Eukaryota</taxon>
        <taxon>Metazoa</taxon>
        <taxon>Ecdysozoa</taxon>
        <taxon>Arthropoda</taxon>
        <taxon>Hexapoda</taxon>
        <taxon>Insecta</taxon>
        <taxon>Pterygota</taxon>
        <taxon>Neoptera</taxon>
        <taxon>Paraneoptera</taxon>
        <taxon>Hemiptera</taxon>
        <taxon>Heteroptera</taxon>
        <taxon>Panheteroptera</taxon>
        <taxon>Nepomorpha</taxon>
        <taxon>Nepidae</taxon>
        <taxon>Ranatrinae</taxon>
        <taxon>Ranatra</taxon>
    </lineage>
</organism>
<dbReference type="EMBL" id="JBFDAA010000003">
    <property type="protein sequence ID" value="KAL1138892.1"/>
    <property type="molecule type" value="Genomic_DNA"/>
</dbReference>
<comment type="subcellular location">
    <subcellularLocation>
        <location evidence="1">Membrane</location>
        <topology evidence="1">Multi-pass membrane protein</topology>
    </subcellularLocation>
</comment>
<accession>A0ABD0Z594</accession>
<reference evidence="7 8" key="1">
    <citation type="submission" date="2024-07" db="EMBL/GenBank/DDBJ databases">
        <title>Chromosome-level genome assembly of the water stick insect Ranatra chinensis (Heteroptera: Nepidae).</title>
        <authorList>
            <person name="Liu X."/>
        </authorList>
    </citation>
    <scope>NUCLEOTIDE SEQUENCE [LARGE SCALE GENOMIC DNA]</scope>
    <source>
        <strain evidence="7">Cailab_2021Rc</strain>
        <tissue evidence="7">Muscle</tissue>
    </source>
</reference>
<evidence type="ECO:0000256" key="1">
    <source>
        <dbReference type="ARBA" id="ARBA00004141"/>
    </source>
</evidence>
<keyword evidence="3 6" id="KW-0812">Transmembrane</keyword>
<evidence type="ECO:0000256" key="5">
    <source>
        <dbReference type="ARBA" id="ARBA00023136"/>
    </source>
</evidence>